<sequence>MARNQEAKRRVILEATLESISRHGYEATRLRDVSESAGVSIGVLQHYFGTREQLLGEALGHASGELVEHFAALDPARLSPWMELRGMIGVVCGMPSLHGRGLLWLEMSSLVRRHPELRGRLDSVYELWDTHVRAAVQRGAADGSLGVDPESVDDLVAIFLAFFDGYEYEIASSLVPDDPAVLERRAVLLAERLFRPVPA</sequence>
<dbReference type="SUPFAM" id="SSF46689">
    <property type="entry name" value="Homeodomain-like"/>
    <property type="match status" value="1"/>
</dbReference>
<accession>A0A9X1SD83</accession>
<gene>
    <name evidence="4" type="ORF">LJ757_11780</name>
</gene>
<dbReference type="InterPro" id="IPR050109">
    <property type="entry name" value="HTH-type_TetR-like_transc_reg"/>
</dbReference>
<dbReference type="Proteomes" id="UP001139158">
    <property type="component" value="Unassembled WGS sequence"/>
</dbReference>
<dbReference type="Gene3D" id="1.10.357.10">
    <property type="entry name" value="Tetracycline Repressor, domain 2"/>
    <property type="match status" value="1"/>
</dbReference>
<dbReference type="AlphaFoldDB" id="A0A9X1SD83"/>
<dbReference type="Pfam" id="PF00440">
    <property type="entry name" value="TetR_N"/>
    <property type="match status" value="1"/>
</dbReference>
<reference evidence="4" key="1">
    <citation type="submission" date="2021-10" db="EMBL/GenBank/DDBJ databases">
        <title>Novel species in genus Arthrobacter.</title>
        <authorList>
            <person name="Liu Y."/>
        </authorList>
    </citation>
    <scope>NUCLEOTIDE SEQUENCE</scope>
    <source>
        <strain evidence="4">Zg-Y453</strain>
    </source>
</reference>
<dbReference type="RefSeq" id="WP_227896346.1">
    <property type="nucleotide sequence ID" value="NZ_CP099466.1"/>
</dbReference>
<dbReference type="PRINTS" id="PR00455">
    <property type="entry name" value="HTHTETR"/>
</dbReference>
<dbReference type="PROSITE" id="PS50977">
    <property type="entry name" value="HTH_TETR_2"/>
    <property type="match status" value="1"/>
</dbReference>
<evidence type="ECO:0000259" key="3">
    <source>
        <dbReference type="PROSITE" id="PS50977"/>
    </source>
</evidence>
<evidence type="ECO:0000256" key="1">
    <source>
        <dbReference type="ARBA" id="ARBA00023125"/>
    </source>
</evidence>
<evidence type="ECO:0000313" key="4">
    <source>
        <dbReference type="EMBL" id="MCC3298482.1"/>
    </source>
</evidence>
<dbReference type="PANTHER" id="PTHR30055:SF228">
    <property type="entry name" value="TRANSCRIPTIONAL REGULATOR-RELATED"/>
    <property type="match status" value="1"/>
</dbReference>
<name>A0A9X1SD83_9MICC</name>
<feature type="DNA-binding region" description="H-T-H motif" evidence="2">
    <location>
        <begin position="29"/>
        <end position="48"/>
    </location>
</feature>
<comment type="caution">
    <text evidence="4">The sequence shown here is derived from an EMBL/GenBank/DDBJ whole genome shotgun (WGS) entry which is preliminary data.</text>
</comment>
<evidence type="ECO:0000313" key="5">
    <source>
        <dbReference type="Proteomes" id="UP001139158"/>
    </source>
</evidence>
<dbReference type="GO" id="GO:0000976">
    <property type="term" value="F:transcription cis-regulatory region binding"/>
    <property type="evidence" value="ECO:0007669"/>
    <property type="project" value="TreeGrafter"/>
</dbReference>
<evidence type="ECO:0000256" key="2">
    <source>
        <dbReference type="PROSITE-ProRule" id="PRU00335"/>
    </source>
</evidence>
<protein>
    <submittedName>
        <fullName evidence="4">TetR/AcrR family transcriptional regulator</fullName>
    </submittedName>
</protein>
<dbReference type="EMBL" id="JAJFZV010000011">
    <property type="protein sequence ID" value="MCC3298482.1"/>
    <property type="molecule type" value="Genomic_DNA"/>
</dbReference>
<dbReference type="InterPro" id="IPR036271">
    <property type="entry name" value="Tet_transcr_reg_TetR-rel_C_sf"/>
</dbReference>
<dbReference type="InterPro" id="IPR009057">
    <property type="entry name" value="Homeodomain-like_sf"/>
</dbReference>
<organism evidence="4 5">
    <name type="scientific">Arthrobacter caoxuetaonis</name>
    <dbReference type="NCBI Taxonomy" id="2886935"/>
    <lineage>
        <taxon>Bacteria</taxon>
        <taxon>Bacillati</taxon>
        <taxon>Actinomycetota</taxon>
        <taxon>Actinomycetes</taxon>
        <taxon>Micrococcales</taxon>
        <taxon>Micrococcaceae</taxon>
        <taxon>Arthrobacter</taxon>
    </lineage>
</organism>
<proteinExistence type="predicted"/>
<dbReference type="SUPFAM" id="SSF48498">
    <property type="entry name" value="Tetracyclin repressor-like, C-terminal domain"/>
    <property type="match status" value="1"/>
</dbReference>
<dbReference type="GO" id="GO:0003700">
    <property type="term" value="F:DNA-binding transcription factor activity"/>
    <property type="evidence" value="ECO:0007669"/>
    <property type="project" value="TreeGrafter"/>
</dbReference>
<keyword evidence="1 2" id="KW-0238">DNA-binding</keyword>
<feature type="domain" description="HTH tetR-type" evidence="3">
    <location>
        <begin position="6"/>
        <end position="66"/>
    </location>
</feature>
<dbReference type="InterPro" id="IPR001647">
    <property type="entry name" value="HTH_TetR"/>
</dbReference>
<keyword evidence="5" id="KW-1185">Reference proteome</keyword>
<dbReference type="PANTHER" id="PTHR30055">
    <property type="entry name" value="HTH-TYPE TRANSCRIPTIONAL REGULATOR RUTR"/>
    <property type="match status" value="1"/>
</dbReference>